<proteinExistence type="predicted"/>
<organism evidence="1">
    <name type="scientific">bioreactor metagenome</name>
    <dbReference type="NCBI Taxonomy" id="1076179"/>
    <lineage>
        <taxon>unclassified sequences</taxon>
        <taxon>metagenomes</taxon>
        <taxon>ecological metagenomes</taxon>
    </lineage>
</organism>
<reference evidence="1" key="1">
    <citation type="submission" date="2019-08" db="EMBL/GenBank/DDBJ databases">
        <authorList>
            <person name="Kucharzyk K."/>
            <person name="Murdoch R.W."/>
            <person name="Higgins S."/>
            <person name="Loffler F."/>
        </authorList>
    </citation>
    <scope>NUCLEOTIDE SEQUENCE</scope>
</reference>
<dbReference type="SUPFAM" id="SSF51735">
    <property type="entry name" value="NAD(P)-binding Rossmann-fold domains"/>
    <property type="match status" value="1"/>
</dbReference>
<evidence type="ECO:0000313" key="1">
    <source>
        <dbReference type="EMBL" id="MPN65029.1"/>
    </source>
</evidence>
<dbReference type="InterPro" id="IPR036291">
    <property type="entry name" value="NAD(P)-bd_dom_sf"/>
</dbReference>
<gene>
    <name evidence="1" type="ORF">SDC9_212808</name>
</gene>
<protein>
    <recommendedName>
        <fullName evidence="2">UDP-N-acetylglucosamine 4-epimerase</fullName>
    </recommendedName>
</protein>
<dbReference type="EMBL" id="VSSQ01146778">
    <property type="protein sequence ID" value="MPN65029.1"/>
    <property type="molecule type" value="Genomic_DNA"/>
</dbReference>
<accession>A0A645JQN3</accession>
<evidence type="ECO:0008006" key="2">
    <source>
        <dbReference type="Google" id="ProtNLM"/>
    </source>
</evidence>
<sequence length="98" mass="11127">MVEANLKACLAPKDSAGYAYNIAHGGREYLIDIYWTLAKALGKDMHPKFAPERMGDIKHSNADIQKAKDLLGYEGKLSFEMGINKVIDFFYAYFMEQK</sequence>
<dbReference type="Gene3D" id="3.90.25.10">
    <property type="entry name" value="UDP-galactose 4-epimerase, domain 1"/>
    <property type="match status" value="1"/>
</dbReference>
<name>A0A645JQN3_9ZZZZ</name>
<dbReference type="AlphaFoldDB" id="A0A645JQN3"/>
<comment type="caution">
    <text evidence="1">The sequence shown here is derived from an EMBL/GenBank/DDBJ whole genome shotgun (WGS) entry which is preliminary data.</text>
</comment>